<dbReference type="InterPro" id="IPR015421">
    <property type="entry name" value="PyrdxlP-dep_Trfase_major"/>
</dbReference>
<dbReference type="Gene3D" id="3.40.640.10">
    <property type="entry name" value="Type I PLP-dependent aspartate aminotransferase-like (Major domain)"/>
    <property type="match status" value="1"/>
</dbReference>
<evidence type="ECO:0000256" key="1">
    <source>
        <dbReference type="ARBA" id="ARBA00001933"/>
    </source>
</evidence>
<keyword evidence="12" id="KW-0711">Selenium</keyword>
<reference evidence="18 19" key="1">
    <citation type="submission" date="2022-12" db="EMBL/GenBank/DDBJ databases">
        <title>Chromosome-level genome of Tegillarca granosa.</title>
        <authorList>
            <person name="Kim J."/>
        </authorList>
    </citation>
    <scope>NUCLEOTIDE SEQUENCE [LARGE SCALE GENOMIC DNA]</scope>
    <source>
        <strain evidence="18">Teg-2019</strain>
        <tissue evidence="18">Adductor muscle</tissue>
    </source>
</reference>
<keyword evidence="19" id="KW-1185">Reference proteome</keyword>
<name>A0ABQ9FLC1_TEGGR</name>
<evidence type="ECO:0000313" key="18">
    <source>
        <dbReference type="EMBL" id="KAJ8317506.1"/>
    </source>
</evidence>
<evidence type="ECO:0000256" key="14">
    <source>
        <dbReference type="ARBA" id="ARBA00030669"/>
    </source>
</evidence>
<evidence type="ECO:0000256" key="15">
    <source>
        <dbReference type="ARBA" id="ARBA00032048"/>
    </source>
</evidence>
<evidence type="ECO:0000256" key="8">
    <source>
        <dbReference type="ARBA" id="ARBA00022679"/>
    </source>
</evidence>
<comment type="cofactor">
    <cofactor evidence="1">
        <name>pyridoxal 5'-phosphate</name>
        <dbReference type="ChEBI" id="CHEBI:597326"/>
    </cofactor>
</comment>
<keyword evidence="11" id="KW-0648">Protein biosynthesis</keyword>
<evidence type="ECO:0000256" key="5">
    <source>
        <dbReference type="ARBA" id="ARBA00012464"/>
    </source>
</evidence>
<evidence type="ECO:0000256" key="17">
    <source>
        <dbReference type="ARBA" id="ARBA00048808"/>
    </source>
</evidence>
<evidence type="ECO:0000313" key="19">
    <source>
        <dbReference type="Proteomes" id="UP001217089"/>
    </source>
</evidence>
<protein>
    <recommendedName>
        <fullName evidence="6">O-phosphoseryl-tRNA(Sec) selenium transferase</fullName>
        <ecNumber evidence="5">2.9.1.2</ecNumber>
    </recommendedName>
    <alternativeName>
        <fullName evidence="14">Selenocysteine synthase</fullName>
    </alternativeName>
    <alternativeName>
        <fullName evidence="15">Selenocysteinyl-tRNA(Sec) synthase</fullName>
    </alternativeName>
    <alternativeName>
        <fullName evidence="16">Sep-tRNA:Sec-tRNA synthase</fullName>
    </alternativeName>
</protein>
<evidence type="ECO:0000256" key="13">
    <source>
        <dbReference type="ARBA" id="ARBA00026053"/>
    </source>
</evidence>
<dbReference type="SUPFAM" id="SSF53383">
    <property type="entry name" value="PLP-dependent transferases"/>
    <property type="match status" value="1"/>
</dbReference>
<sequence>MKLTNCLVLDIIKLSGIQSVKSCFVVPMATGMSLVLCMLTFRLNRPKARYIIWPRIDQKTCIKSIITAGFEAVVIENLLEGDELRTDVEAIKKKIDELGSDNILCVMTTTSCFAPRCPDRLEEVGKLCKDKDIPHLVNNAYGLQCSKCTHLIQQTARVGRLDAFVQSGDKNFMVPVGGSVIAGFDEKLIEKISKTYPGRASGSPSTDIFITLLSLGSSGYTKLLKERKINYKYLSDKLSECAAKHGERLLGIQHNHISMGRYNK</sequence>
<comment type="pathway">
    <text evidence="3">Aminoacyl-tRNA biosynthesis; selenocysteinyl-tRNA(Sec) biosynthesis; selenocysteinyl-tRNA(Sec) from L-seryl-tRNA(Sec) (archaeal/eukaryal route): step 2/2.</text>
</comment>
<gene>
    <name evidence="18" type="ORF">KUTeg_005410</name>
</gene>
<dbReference type="PANTHER" id="PTHR12944:SF2">
    <property type="entry name" value="O-PHOSPHOSERYL-TRNA(SEC) SELENIUM TRANSFERASE"/>
    <property type="match status" value="1"/>
</dbReference>
<dbReference type="NCBIfam" id="TIGR03531">
    <property type="entry name" value="selenium_SpcS"/>
    <property type="match status" value="1"/>
</dbReference>
<dbReference type="Pfam" id="PF05889">
    <property type="entry name" value="SepSecS"/>
    <property type="match status" value="1"/>
</dbReference>
<evidence type="ECO:0000256" key="9">
    <source>
        <dbReference type="ARBA" id="ARBA00022884"/>
    </source>
</evidence>
<dbReference type="InterPro" id="IPR019872">
    <property type="entry name" value="Sec-tRNA_Se_transferase"/>
</dbReference>
<evidence type="ECO:0000256" key="4">
    <source>
        <dbReference type="ARBA" id="ARBA00007037"/>
    </source>
</evidence>
<evidence type="ECO:0000256" key="6">
    <source>
        <dbReference type="ARBA" id="ARBA00021963"/>
    </source>
</evidence>
<dbReference type="EMBL" id="JARBDR010000246">
    <property type="protein sequence ID" value="KAJ8317506.1"/>
    <property type="molecule type" value="Genomic_DNA"/>
</dbReference>
<evidence type="ECO:0000256" key="12">
    <source>
        <dbReference type="ARBA" id="ARBA00023266"/>
    </source>
</evidence>
<dbReference type="InterPro" id="IPR008829">
    <property type="entry name" value="SepSecS/SepCysS"/>
</dbReference>
<dbReference type="EC" id="2.9.1.2" evidence="5"/>
<evidence type="ECO:0000256" key="10">
    <source>
        <dbReference type="ARBA" id="ARBA00022898"/>
    </source>
</evidence>
<comment type="function">
    <text evidence="2">Converts O-phosphoseryl-tRNA(Sec) to selenocysteinyl-tRNA(Sec) required for selenoprotein biosynthesis.</text>
</comment>
<dbReference type="InterPro" id="IPR015424">
    <property type="entry name" value="PyrdxlP-dep_Trfase"/>
</dbReference>
<comment type="subunit">
    <text evidence="13">Homotetramer formed by a catalytic dimer and a non-catalytic dimer serving as a binding platform that orients tRNASec for catalysis. Each tetramer binds the CCA ends of two tRNAs which point to the active sites of the catalytic dimer.</text>
</comment>
<comment type="caution">
    <text evidence="18">The sequence shown here is derived from an EMBL/GenBank/DDBJ whole genome shotgun (WGS) entry which is preliminary data.</text>
</comment>
<organism evidence="18 19">
    <name type="scientific">Tegillarca granosa</name>
    <name type="common">Malaysian cockle</name>
    <name type="synonym">Anadara granosa</name>
    <dbReference type="NCBI Taxonomy" id="220873"/>
    <lineage>
        <taxon>Eukaryota</taxon>
        <taxon>Metazoa</taxon>
        <taxon>Spiralia</taxon>
        <taxon>Lophotrochozoa</taxon>
        <taxon>Mollusca</taxon>
        <taxon>Bivalvia</taxon>
        <taxon>Autobranchia</taxon>
        <taxon>Pteriomorphia</taxon>
        <taxon>Arcoida</taxon>
        <taxon>Arcoidea</taxon>
        <taxon>Arcidae</taxon>
        <taxon>Tegillarca</taxon>
    </lineage>
</organism>
<accession>A0ABQ9FLC1</accession>
<proteinExistence type="inferred from homology"/>
<dbReference type="PANTHER" id="PTHR12944">
    <property type="entry name" value="SOLUBLE LIVER ANTIGEN/LIVER PANCREAS ANTIGEN"/>
    <property type="match status" value="1"/>
</dbReference>
<keyword evidence="9" id="KW-0694">RNA-binding</keyword>
<dbReference type="Proteomes" id="UP001217089">
    <property type="component" value="Unassembled WGS sequence"/>
</dbReference>
<keyword evidence="10" id="KW-0663">Pyridoxal phosphate</keyword>
<comment type="catalytic activity">
    <reaction evidence="17">
        <text>O-phospho-L-seryl-tRNA(Sec) + selenophosphate + H2O = L-selenocysteinyl-tRNA(Sec) + 2 phosphate</text>
        <dbReference type="Rhea" id="RHEA:25041"/>
        <dbReference type="Rhea" id="RHEA-COMP:9743"/>
        <dbReference type="Rhea" id="RHEA-COMP:9947"/>
        <dbReference type="ChEBI" id="CHEBI:15377"/>
        <dbReference type="ChEBI" id="CHEBI:16144"/>
        <dbReference type="ChEBI" id="CHEBI:43474"/>
        <dbReference type="ChEBI" id="CHEBI:78551"/>
        <dbReference type="ChEBI" id="CHEBI:78573"/>
        <dbReference type="EC" id="2.9.1.2"/>
    </reaction>
</comment>
<evidence type="ECO:0000256" key="11">
    <source>
        <dbReference type="ARBA" id="ARBA00022917"/>
    </source>
</evidence>
<evidence type="ECO:0000256" key="2">
    <source>
        <dbReference type="ARBA" id="ARBA00002552"/>
    </source>
</evidence>
<evidence type="ECO:0000256" key="3">
    <source>
        <dbReference type="ARBA" id="ARBA00004822"/>
    </source>
</evidence>
<evidence type="ECO:0000256" key="16">
    <source>
        <dbReference type="ARBA" id="ARBA00032693"/>
    </source>
</evidence>
<keyword evidence="7" id="KW-0820">tRNA-binding</keyword>
<keyword evidence="8" id="KW-0808">Transferase</keyword>
<comment type="similarity">
    <text evidence="4">Belongs to the SepSecS family.</text>
</comment>
<evidence type="ECO:0000256" key="7">
    <source>
        <dbReference type="ARBA" id="ARBA00022555"/>
    </source>
</evidence>